<dbReference type="Proteomes" id="UP001212189">
    <property type="component" value="Chromosome"/>
</dbReference>
<dbReference type="AlphaFoldDB" id="A0AAE9VUT5"/>
<name>A0AAE9VUT5_9GAMM</name>
<dbReference type="InterPro" id="IPR029016">
    <property type="entry name" value="GAF-like_dom_sf"/>
</dbReference>
<dbReference type="PANTHER" id="PTHR38765">
    <property type="entry name" value="DUF484 DOMAIN-CONTAINING PROTEIN"/>
    <property type="match status" value="1"/>
</dbReference>
<evidence type="ECO:0000313" key="1">
    <source>
        <dbReference type="EMBL" id="WBE25291.1"/>
    </source>
</evidence>
<gene>
    <name evidence="1" type="ORF">O6P33_00120</name>
</gene>
<accession>A0AAE9VUT5</accession>
<protein>
    <submittedName>
        <fullName evidence="1">DUF484 family protein</fullName>
    </submittedName>
</protein>
<dbReference type="KEGG" id="dce:O6P33_00120"/>
<keyword evidence="2" id="KW-1185">Reference proteome</keyword>
<proteinExistence type="predicted"/>
<dbReference type="Pfam" id="PF04340">
    <property type="entry name" value="DUF484"/>
    <property type="match status" value="1"/>
</dbReference>
<sequence>MSNQQPPVAAITAEQVVSYLENNPDFFIEQDDLLAQLRIPHMRGSSISLVERQVAVLRERNLEMRNRLTQLMDVARDNDRLFDKTRRLILEMLDAQTLDELVSAVDDSLRHSFGVPFVGLTLFTDKHISVGRSQTLKSAQQHIGGLLAGGKALCGVLRLKELEFLFGKSQAAEIKSAAVAALEYQGIQGVLAVGSDDQQHYSNSMDTLFLTYLADVLARLLPSLLASLRAVK</sequence>
<dbReference type="InterPro" id="IPR007435">
    <property type="entry name" value="DUF484"/>
</dbReference>
<evidence type="ECO:0000313" key="2">
    <source>
        <dbReference type="Proteomes" id="UP001212189"/>
    </source>
</evidence>
<reference evidence="1 2" key="1">
    <citation type="submission" date="2022-12" db="EMBL/GenBank/DDBJ databases">
        <title>Coexistence and Characterization of a Novel Tigecycline Resistance gene tet(X) variant and blaNDM-1 in a Pseudomonas caeni Isolate of Chicken Origin.</title>
        <authorList>
            <person name="Lu X."/>
            <person name="Zhang L."/>
            <person name="Li R."/>
            <person name="Wang Z."/>
        </authorList>
    </citation>
    <scope>NUCLEOTIDE SEQUENCE [LARGE SCALE GENOMIC DNA]</scope>
    <source>
        <strain evidence="1 2">CE14</strain>
    </source>
</reference>
<dbReference type="PANTHER" id="PTHR38765:SF1">
    <property type="entry name" value="DUF484 DOMAIN-CONTAINING PROTEIN"/>
    <property type="match status" value="1"/>
</dbReference>
<dbReference type="Gene3D" id="3.30.450.40">
    <property type="match status" value="1"/>
</dbReference>
<dbReference type="EMBL" id="CP114976">
    <property type="protein sequence ID" value="WBE25291.1"/>
    <property type="molecule type" value="Genomic_DNA"/>
</dbReference>
<organism evidence="1 2">
    <name type="scientific">Denitrificimonas caeni</name>
    <dbReference type="NCBI Taxonomy" id="521720"/>
    <lineage>
        <taxon>Bacteria</taxon>
        <taxon>Pseudomonadati</taxon>
        <taxon>Pseudomonadota</taxon>
        <taxon>Gammaproteobacteria</taxon>
        <taxon>Pseudomonadales</taxon>
        <taxon>Pseudomonadaceae</taxon>
        <taxon>Denitrificimonas</taxon>
    </lineage>
</organism>
<dbReference type="RefSeq" id="WP_269818237.1">
    <property type="nucleotide sequence ID" value="NZ_CP114976.1"/>
</dbReference>